<evidence type="ECO:0000256" key="3">
    <source>
        <dbReference type="ARBA" id="ARBA00022801"/>
    </source>
</evidence>
<feature type="chain" id="PRO_5021883039" evidence="8">
    <location>
        <begin position="21"/>
        <end position="318"/>
    </location>
</feature>
<keyword evidence="8" id="KW-0732">Signal</keyword>
<feature type="signal peptide" evidence="8">
    <location>
        <begin position="1"/>
        <end position="20"/>
    </location>
</feature>
<evidence type="ECO:0000256" key="4">
    <source>
        <dbReference type="ARBA" id="ARBA00023295"/>
    </source>
</evidence>
<evidence type="ECO:0000313" key="10">
    <source>
        <dbReference type="Proteomes" id="UP000318297"/>
    </source>
</evidence>
<evidence type="ECO:0000256" key="5">
    <source>
        <dbReference type="PIRSR" id="PIRSR606710-1"/>
    </source>
</evidence>
<comment type="similarity">
    <text evidence="2 7">Belongs to the glycosyl hydrolase 43 family.</text>
</comment>
<sequence>MVALAIGAVAVMGVVPAAHASTGTYPAPRVGSKITTANIADPSMLSGEHNGHYYLYTTGSGGIAVYRSTKPGSGYTYDRTISFKGYSLQWAPHVEYASGRYFLFFTAEHNTSQHCVEMAASSTPDRGYTAYGALKCDSQINQGWEAIDPTVYETGSHNYYLVWRRGHVVNFPGGQYQIMAEAITLHGSGKPVTMTPKKEAFALTPIQNSVIEAPSLVFHNGRFWLFVSRNAYNTATGPSAYLTQVWSGTKLGMFTNRGTVMSSGAKYGYGPGGGEATLTNGTTYFAYEFITAGSGTNHVTRHVDIATISWKSGSPVVG</sequence>
<evidence type="ECO:0000256" key="8">
    <source>
        <dbReference type="SAM" id="SignalP"/>
    </source>
</evidence>
<keyword evidence="3 7" id="KW-0378">Hydrolase</keyword>
<dbReference type="PANTHER" id="PTHR43301:SF3">
    <property type="entry name" value="ARABINAN ENDO-1,5-ALPHA-L-ARABINOSIDASE A-RELATED"/>
    <property type="match status" value="1"/>
</dbReference>
<keyword evidence="10" id="KW-1185">Reference proteome</keyword>
<dbReference type="SUPFAM" id="SSF75005">
    <property type="entry name" value="Arabinanase/levansucrase/invertase"/>
    <property type="match status" value="1"/>
</dbReference>
<proteinExistence type="inferred from homology"/>
<dbReference type="Proteomes" id="UP000318297">
    <property type="component" value="Unassembled WGS sequence"/>
</dbReference>
<keyword evidence="4 7" id="KW-0326">Glycosidase</keyword>
<dbReference type="InterPro" id="IPR050727">
    <property type="entry name" value="GH43_arabinanases"/>
</dbReference>
<comment type="caution">
    <text evidence="9">The sequence shown here is derived from an EMBL/GenBank/DDBJ whole genome shotgun (WGS) entry which is preliminary data.</text>
</comment>
<protein>
    <submittedName>
        <fullName evidence="9">Glycosyl hydrolase family 43</fullName>
    </submittedName>
</protein>
<feature type="active site" description="Proton acceptor" evidence="5">
    <location>
        <position position="41"/>
    </location>
</feature>
<dbReference type="AlphaFoldDB" id="A0A561E4B1"/>
<dbReference type="EMBL" id="VIVQ01000002">
    <property type="protein sequence ID" value="TWE10456.1"/>
    <property type="molecule type" value="Genomic_DNA"/>
</dbReference>
<dbReference type="InterPro" id="IPR006710">
    <property type="entry name" value="Glyco_hydro_43"/>
</dbReference>
<accession>A0A561E4B1</accession>
<reference evidence="9 10" key="1">
    <citation type="submission" date="2019-06" db="EMBL/GenBank/DDBJ databases">
        <title>Sequencing the genomes of 1000 actinobacteria strains.</title>
        <authorList>
            <person name="Klenk H.-P."/>
        </authorList>
    </citation>
    <scope>NUCLEOTIDE SEQUENCE [LARGE SCALE GENOMIC DNA]</scope>
    <source>
        <strain evidence="9 10">DSM 19560</strain>
    </source>
</reference>
<evidence type="ECO:0000256" key="7">
    <source>
        <dbReference type="RuleBase" id="RU361187"/>
    </source>
</evidence>
<dbReference type="InterPro" id="IPR023296">
    <property type="entry name" value="Glyco_hydro_beta-prop_sf"/>
</dbReference>
<feature type="active site" description="Proton donor" evidence="5">
    <location>
        <position position="212"/>
    </location>
</feature>
<dbReference type="Pfam" id="PF04616">
    <property type="entry name" value="Glyco_hydro_43"/>
    <property type="match status" value="1"/>
</dbReference>
<dbReference type="PANTHER" id="PTHR43301">
    <property type="entry name" value="ARABINAN ENDO-1,5-ALPHA-L-ARABINOSIDASE"/>
    <property type="match status" value="1"/>
</dbReference>
<comment type="pathway">
    <text evidence="1">Glycan metabolism; L-arabinan degradation.</text>
</comment>
<evidence type="ECO:0000256" key="6">
    <source>
        <dbReference type="PIRSR" id="PIRSR606710-2"/>
    </source>
</evidence>
<dbReference type="GO" id="GO:0004553">
    <property type="term" value="F:hydrolase activity, hydrolyzing O-glycosyl compounds"/>
    <property type="evidence" value="ECO:0007669"/>
    <property type="project" value="InterPro"/>
</dbReference>
<evidence type="ECO:0000256" key="1">
    <source>
        <dbReference type="ARBA" id="ARBA00004834"/>
    </source>
</evidence>
<gene>
    <name evidence="9" type="ORF">BKA23_2818</name>
</gene>
<feature type="site" description="Important for catalytic activity, responsible for pKa modulation of the active site Glu and correct orientation of both the proton donor and substrate" evidence="6">
    <location>
        <position position="148"/>
    </location>
</feature>
<name>A0A561E4B1_9MICO</name>
<dbReference type="Gene3D" id="2.115.10.20">
    <property type="entry name" value="Glycosyl hydrolase domain, family 43"/>
    <property type="match status" value="1"/>
</dbReference>
<organism evidence="9 10">
    <name type="scientific">Rudaeicoccus suwonensis</name>
    <dbReference type="NCBI Taxonomy" id="657409"/>
    <lineage>
        <taxon>Bacteria</taxon>
        <taxon>Bacillati</taxon>
        <taxon>Actinomycetota</taxon>
        <taxon>Actinomycetes</taxon>
        <taxon>Micrococcales</taxon>
        <taxon>Dermacoccaceae</taxon>
        <taxon>Rudaeicoccus</taxon>
    </lineage>
</organism>
<evidence type="ECO:0000256" key="2">
    <source>
        <dbReference type="ARBA" id="ARBA00009865"/>
    </source>
</evidence>
<evidence type="ECO:0000313" key="9">
    <source>
        <dbReference type="EMBL" id="TWE10456.1"/>
    </source>
</evidence>
<dbReference type="GO" id="GO:0005975">
    <property type="term" value="P:carbohydrate metabolic process"/>
    <property type="evidence" value="ECO:0007669"/>
    <property type="project" value="InterPro"/>
</dbReference>